<keyword evidence="2" id="KW-1185">Reference proteome</keyword>
<organism evidence="1 2">
    <name type="scientific">Cellulomonas xiejunii</name>
    <dbReference type="NCBI Taxonomy" id="2968083"/>
    <lineage>
        <taxon>Bacteria</taxon>
        <taxon>Bacillati</taxon>
        <taxon>Actinomycetota</taxon>
        <taxon>Actinomycetes</taxon>
        <taxon>Micrococcales</taxon>
        <taxon>Cellulomonadaceae</taxon>
        <taxon>Cellulomonas</taxon>
    </lineage>
</organism>
<proteinExistence type="predicted"/>
<dbReference type="RefSeq" id="WP_227578816.1">
    <property type="nucleotide sequence ID" value="NZ_CP101987.1"/>
</dbReference>
<protein>
    <submittedName>
        <fullName evidence="1">Uncharacterized protein</fullName>
    </submittedName>
</protein>
<name>A0ABY5KM64_9CELL</name>
<sequence>MSAPGLTVPTVEWEWWWVPAADHDEADGHRWQSATATLFAEWLDDGVRGVASSLPPELREGLDARSVGQEVAVWLRSRALGQPPSTYVAWGAAFLTPDRPRWGPVVALVELREPTDDDPAYLMDLVGASGRPDDARRPLVDYVTTDGGDGVRVSALGREPSGAAHVRVDAALRLDATDARGPVDVLVATRVADLALFGTVGRGVDTLLHRVVADAPALTGTGPVSSPNPRSAP</sequence>
<evidence type="ECO:0000313" key="1">
    <source>
        <dbReference type="EMBL" id="UUI71592.1"/>
    </source>
</evidence>
<reference evidence="1 2" key="1">
    <citation type="submission" date="2022-07" db="EMBL/GenBank/DDBJ databases">
        <title>Novel species in genus cellulomonas.</title>
        <authorList>
            <person name="Ye L."/>
        </authorList>
    </citation>
    <scope>NUCLEOTIDE SEQUENCE [LARGE SCALE GENOMIC DNA]</scope>
    <source>
        <strain evidence="2">zg-B89</strain>
    </source>
</reference>
<evidence type="ECO:0000313" key="2">
    <source>
        <dbReference type="Proteomes" id="UP001316384"/>
    </source>
</evidence>
<accession>A0ABY5KM64</accession>
<dbReference type="Proteomes" id="UP001316384">
    <property type="component" value="Chromosome"/>
</dbReference>
<dbReference type="EMBL" id="CP101987">
    <property type="protein sequence ID" value="UUI71592.1"/>
    <property type="molecule type" value="Genomic_DNA"/>
</dbReference>
<gene>
    <name evidence="1" type="ORF">NP048_17660</name>
</gene>